<dbReference type="PANTHER" id="PTHR44936:SF5">
    <property type="entry name" value="SENSOR HISTIDINE KINASE ENVZ"/>
    <property type="match status" value="1"/>
</dbReference>
<evidence type="ECO:0000259" key="17">
    <source>
        <dbReference type="PROSITE" id="PS50885"/>
    </source>
</evidence>
<evidence type="ECO:0000256" key="11">
    <source>
        <dbReference type="ARBA" id="ARBA00022840"/>
    </source>
</evidence>
<feature type="domain" description="Histidine kinase" evidence="16">
    <location>
        <begin position="258"/>
        <end position="456"/>
    </location>
</feature>
<dbReference type="InterPro" id="IPR003594">
    <property type="entry name" value="HATPase_dom"/>
</dbReference>
<proteinExistence type="predicted"/>
<gene>
    <name evidence="18" type="ORF">KDW95_22100</name>
</gene>
<keyword evidence="12 15" id="KW-1133">Transmembrane helix</keyword>
<dbReference type="CDD" id="cd06225">
    <property type="entry name" value="HAMP"/>
    <property type="match status" value="1"/>
</dbReference>
<dbReference type="PROSITE" id="PS50109">
    <property type="entry name" value="HIS_KIN"/>
    <property type="match status" value="1"/>
</dbReference>
<protein>
    <recommendedName>
        <fullName evidence="3">histidine kinase</fullName>
        <ecNumber evidence="3">2.7.13.3</ecNumber>
    </recommendedName>
</protein>
<dbReference type="PRINTS" id="PR00344">
    <property type="entry name" value="BCTRLSENSOR"/>
</dbReference>
<keyword evidence="6" id="KW-0597">Phosphoprotein</keyword>
<dbReference type="PROSITE" id="PS50885">
    <property type="entry name" value="HAMP"/>
    <property type="match status" value="1"/>
</dbReference>
<evidence type="ECO:0000256" key="1">
    <source>
        <dbReference type="ARBA" id="ARBA00000085"/>
    </source>
</evidence>
<keyword evidence="7" id="KW-0808">Transferase</keyword>
<organism evidence="18 19">
    <name type="scientific">Marinobacterium rhizophilum</name>
    <dbReference type="NCBI Taxonomy" id="420402"/>
    <lineage>
        <taxon>Bacteria</taxon>
        <taxon>Pseudomonadati</taxon>
        <taxon>Pseudomonadota</taxon>
        <taxon>Gammaproteobacteria</taxon>
        <taxon>Oceanospirillales</taxon>
        <taxon>Oceanospirillaceae</taxon>
        <taxon>Marinobacterium</taxon>
    </lineage>
</organism>
<dbReference type="SMART" id="SM00304">
    <property type="entry name" value="HAMP"/>
    <property type="match status" value="1"/>
</dbReference>
<dbReference type="Gene3D" id="3.30.565.10">
    <property type="entry name" value="Histidine kinase-like ATPase, C-terminal domain"/>
    <property type="match status" value="1"/>
</dbReference>
<evidence type="ECO:0000256" key="5">
    <source>
        <dbReference type="ARBA" id="ARBA00022519"/>
    </source>
</evidence>
<evidence type="ECO:0000313" key="19">
    <source>
        <dbReference type="Proteomes" id="UP001058461"/>
    </source>
</evidence>
<evidence type="ECO:0000256" key="6">
    <source>
        <dbReference type="ARBA" id="ARBA00022553"/>
    </source>
</evidence>
<evidence type="ECO:0000256" key="12">
    <source>
        <dbReference type="ARBA" id="ARBA00022989"/>
    </source>
</evidence>
<dbReference type="InterPro" id="IPR003661">
    <property type="entry name" value="HisK_dim/P_dom"/>
</dbReference>
<evidence type="ECO:0000256" key="4">
    <source>
        <dbReference type="ARBA" id="ARBA00022475"/>
    </source>
</evidence>
<name>A0ABY5HKW7_9GAMM</name>
<evidence type="ECO:0000313" key="18">
    <source>
        <dbReference type="EMBL" id="UTW11899.1"/>
    </source>
</evidence>
<reference evidence="18" key="1">
    <citation type="submission" date="2021-04" db="EMBL/GenBank/DDBJ databases">
        <title>Oceanospirillales bacteria with DddD are important DMSP degraders in coastal seawater.</title>
        <authorList>
            <person name="Liu J."/>
        </authorList>
    </citation>
    <scope>NUCLEOTIDE SEQUENCE</scope>
    <source>
        <strain evidence="18">D13-1</strain>
    </source>
</reference>
<keyword evidence="9" id="KW-0547">Nucleotide-binding</keyword>
<keyword evidence="11" id="KW-0067">ATP-binding</keyword>
<evidence type="ECO:0000256" key="7">
    <source>
        <dbReference type="ARBA" id="ARBA00022679"/>
    </source>
</evidence>
<dbReference type="InterPro" id="IPR036097">
    <property type="entry name" value="HisK_dim/P_sf"/>
</dbReference>
<evidence type="ECO:0000259" key="16">
    <source>
        <dbReference type="PROSITE" id="PS50109"/>
    </source>
</evidence>
<dbReference type="InterPro" id="IPR004358">
    <property type="entry name" value="Sig_transdc_His_kin-like_C"/>
</dbReference>
<dbReference type="SUPFAM" id="SSF47384">
    <property type="entry name" value="Homodimeric domain of signal transducing histidine kinase"/>
    <property type="match status" value="1"/>
</dbReference>
<dbReference type="CDD" id="cd00075">
    <property type="entry name" value="HATPase"/>
    <property type="match status" value="1"/>
</dbReference>
<comment type="subcellular location">
    <subcellularLocation>
        <location evidence="2">Cell inner membrane</location>
        <topology evidence="2">Multi-pass membrane protein</topology>
    </subcellularLocation>
</comment>
<dbReference type="Pfam" id="PF00672">
    <property type="entry name" value="HAMP"/>
    <property type="match status" value="1"/>
</dbReference>
<dbReference type="Gene3D" id="1.10.287.130">
    <property type="match status" value="1"/>
</dbReference>
<dbReference type="Proteomes" id="UP001058461">
    <property type="component" value="Chromosome"/>
</dbReference>
<dbReference type="Pfam" id="PF00512">
    <property type="entry name" value="HisKA"/>
    <property type="match status" value="1"/>
</dbReference>
<dbReference type="PANTHER" id="PTHR44936">
    <property type="entry name" value="SENSOR PROTEIN CREC"/>
    <property type="match status" value="1"/>
</dbReference>
<evidence type="ECO:0000256" key="2">
    <source>
        <dbReference type="ARBA" id="ARBA00004429"/>
    </source>
</evidence>
<dbReference type="EC" id="2.7.13.3" evidence="3"/>
<evidence type="ECO:0000256" key="10">
    <source>
        <dbReference type="ARBA" id="ARBA00022777"/>
    </source>
</evidence>
<feature type="domain" description="HAMP" evidence="17">
    <location>
        <begin position="198"/>
        <end position="250"/>
    </location>
</feature>
<dbReference type="CDD" id="cd00082">
    <property type="entry name" value="HisKA"/>
    <property type="match status" value="1"/>
</dbReference>
<keyword evidence="13" id="KW-0902">Two-component regulatory system</keyword>
<evidence type="ECO:0000256" key="8">
    <source>
        <dbReference type="ARBA" id="ARBA00022692"/>
    </source>
</evidence>
<comment type="catalytic activity">
    <reaction evidence="1">
        <text>ATP + protein L-histidine = ADP + protein N-phospho-L-histidine.</text>
        <dbReference type="EC" id="2.7.13.3"/>
    </reaction>
</comment>
<keyword evidence="4" id="KW-1003">Cell membrane</keyword>
<keyword evidence="19" id="KW-1185">Reference proteome</keyword>
<dbReference type="InterPro" id="IPR005467">
    <property type="entry name" value="His_kinase_dom"/>
</dbReference>
<dbReference type="EMBL" id="CP073347">
    <property type="protein sequence ID" value="UTW11899.1"/>
    <property type="molecule type" value="Genomic_DNA"/>
</dbReference>
<dbReference type="SMART" id="SM00387">
    <property type="entry name" value="HATPase_c"/>
    <property type="match status" value="1"/>
</dbReference>
<dbReference type="InterPro" id="IPR003660">
    <property type="entry name" value="HAMP_dom"/>
</dbReference>
<dbReference type="SUPFAM" id="SSF55874">
    <property type="entry name" value="ATPase domain of HSP90 chaperone/DNA topoisomerase II/histidine kinase"/>
    <property type="match status" value="1"/>
</dbReference>
<dbReference type="InterPro" id="IPR036890">
    <property type="entry name" value="HATPase_C_sf"/>
</dbReference>
<evidence type="ECO:0000256" key="13">
    <source>
        <dbReference type="ARBA" id="ARBA00023012"/>
    </source>
</evidence>
<keyword evidence="14 15" id="KW-0472">Membrane</keyword>
<accession>A0ABY5HKW7</accession>
<evidence type="ECO:0000256" key="15">
    <source>
        <dbReference type="SAM" id="Phobius"/>
    </source>
</evidence>
<dbReference type="InterPro" id="IPR050980">
    <property type="entry name" value="2C_sensor_his_kinase"/>
</dbReference>
<sequence>MMRYLRQSLPGRVIVLLILALGIVNATTVYIFFEERSRAVRHSQMEDLVSRSAAMERLLSDTPVALHQQMLSSVTSTRFRFAIEADAAASPAERTAPDHPLYRRLADLASTAPAQTRLSISPRYYWCYSWVQNLLRPNLLFDANGGLPLATVSLQRPDGLWLNAVLLSPTNLPSWIGPLLVALGLFALTVTVVVLIVRHVTAPLAALTQAADRIGRGETTEVIAEQGPQDMRHTMRAFNRMRERLERFVRNRTQMMAAISHDLRTPLTSLRLHAEFLPGGPERDKMLCILGEMQGMIDATLAFTREDAVQEDSRNVDLAALIGSLCDDLQALGLNITYDDNLRMPFLCRPVSLRRALSNLIENACHYGGSAEVEIREDAQQLQIFVRDRGPGIAPADLERVFDPFVRLEGSRNRDTGGIGLGLAIARSIAHAHGGEIRLRNRPGGGLEVELQLPRS</sequence>
<feature type="transmembrane region" description="Helical" evidence="15">
    <location>
        <begin position="175"/>
        <end position="197"/>
    </location>
</feature>
<dbReference type="Gene3D" id="1.10.8.500">
    <property type="entry name" value="HAMP domain in histidine kinase"/>
    <property type="match status" value="1"/>
</dbReference>
<evidence type="ECO:0000256" key="9">
    <source>
        <dbReference type="ARBA" id="ARBA00022741"/>
    </source>
</evidence>
<dbReference type="Pfam" id="PF02518">
    <property type="entry name" value="HATPase_c"/>
    <property type="match status" value="1"/>
</dbReference>
<keyword evidence="10" id="KW-0418">Kinase</keyword>
<dbReference type="SUPFAM" id="SSF158472">
    <property type="entry name" value="HAMP domain-like"/>
    <property type="match status" value="1"/>
</dbReference>
<keyword evidence="8 15" id="KW-0812">Transmembrane</keyword>
<dbReference type="SMART" id="SM00388">
    <property type="entry name" value="HisKA"/>
    <property type="match status" value="1"/>
</dbReference>
<evidence type="ECO:0000256" key="3">
    <source>
        <dbReference type="ARBA" id="ARBA00012438"/>
    </source>
</evidence>
<keyword evidence="5" id="KW-0997">Cell inner membrane</keyword>
<evidence type="ECO:0000256" key="14">
    <source>
        <dbReference type="ARBA" id="ARBA00023136"/>
    </source>
</evidence>